<dbReference type="Pfam" id="PF00643">
    <property type="entry name" value="zf-B_box"/>
    <property type="match status" value="1"/>
</dbReference>
<feature type="domain" description="B box-type" evidence="7">
    <location>
        <begin position="89"/>
        <end position="130"/>
    </location>
</feature>
<keyword evidence="10" id="KW-1185">Reference proteome</keyword>
<dbReference type="InterPro" id="IPR050143">
    <property type="entry name" value="TRIM/RBCC"/>
</dbReference>
<evidence type="ECO:0000256" key="5">
    <source>
        <dbReference type="SAM" id="Coils"/>
    </source>
</evidence>
<feature type="coiled-coil region" evidence="5">
    <location>
        <begin position="199"/>
        <end position="230"/>
    </location>
</feature>
<dbReference type="InterPro" id="IPR043136">
    <property type="entry name" value="B30.2/SPRY_sf"/>
</dbReference>
<evidence type="ECO:0000256" key="2">
    <source>
        <dbReference type="ARBA" id="ARBA00022771"/>
    </source>
</evidence>
<dbReference type="SUPFAM" id="SSF49899">
    <property type="entry name" value="Concanavalin A-like lectins/glucanases"/>
    <property type="match status" value="1"/>
</dbReference>
<reference evidence="9" key="1">
    <citation type="submission" date="2025-08" db="UniProtKB">
        <authorList>
            <consortium name="Ensembl"/>
        </authorList>
    </citation>
    <scope>IDENTIFICATION</scope>
</reference>
<dbReference type="Pfam" id="PF00622">
    <property type="entry name" value="SPRY"/>
    <property type="match status" value="1"/>
</dbReference>
<keyword evidence="2 4" id="KW-0863">Zinc-finger</keyword>
<dbReference type="PRINTS" id="PR01407">
    <property type="entry name" value="BUTYPHLNCDUF"/>
</dbReference>
<keyword evidence="1" id="KW-0479">Metal-binding</keyword>
<dbReference type="CDD" id="cd19783">
    <property type="entry name" value="Bbox2_TRIM43-like"/>
    <property type="match status" value="1"/>
</dbReference>
<sequence length="450" mass="51787">MDSEGFMQTFQSELKCSICMNYFIDPVTIDCGHSFCRPCLCLCWEEEQTPKSCPECRTISEKSDFQTNIVLKRLASLARQARAPHIISSEEQICGTHGEAKGLFCAVDKTLLCGTCSECPEHAAHSHSPVQWAAEECRETLLKRMGPLWKMNREMQDNLNQETNKIQSLENYVTLRKVMIKLQYQRIHLFLQKEEQFHLETLEKEAKETLQELKESVFRMTRQKETLKEKYRMLTEMCHSADMELLQDLGNVLEMTELVQMQNPQPVNPEFTCWPVTGMLDMLNNFRVENVLNQKMYIRNVRLSEDNASVTFEDEPHGASRQPQSERFAAWGAQAFTSGRKYWEVDVTQNSDWILGVCKDVWTSDTDISIDSEGAFFLFSMKVNDHYTLSTNSPPLIQYVKRPLGRVGVFLDYDNGTVSFYDVCKGSLIYSSLPSSFSSPLKPYLFLSSL</sequence>
<proteinExistence type="predicted"/>
<accession>A0A8C3VUN0</accession>
<dbReference type="Pfam" id="PF15227">
    <property type="entry name" value="zf-C3HC4_4"/>
    <property type="match status" value="1"/>
</dbReference>
<dbReference type="PROSITE" id="PS50119">
    <property type="entry name" value="ZF_BBOX"/>
    <property type="match status" value="1"/>
</dbReference>
<organism evidence="9 10">
    <name type="scientific">Catagonus wagneri</name>
    <name type="common">Chacoan peccary</name>
    <dbReference type="NCBI Taxonomy" id="51154"/>
    <lineage>
        <taxon>Eukaryota</taxon>
        <taxon>Metazoa</taxon>
        <taxon>Chordata</taxon>
        <taxon>Craniata</taxon>
        <taxon>Vertebrata</taxon>
        <taxon>Euteleostomi</taxon>
        <taxon>Mammalia</taxon>
        <taxon>Eutheria</taxon>
        <taxon>Laurasiatheria</taxon>
        <taxon>Artiodactyla</taxon>
        <taxon>Suina</taxon>
        <taxon>Tayassuidae</taxon>
        <taxon>Catagonus</taxon>
    </lineage>
</organism>
<dbReference type="InterPro" id="IPR001870">
    <property type="entry name" value="B30.2/SPRY"/>
</dbReference>
<dbReference type="PROSITE" id="PS50089">
    <property type="entry name" value="ZF_RING_2"/>
    <property type="match status" value="1"/>
</dbReference>
<dbReference type="SMART" id="SM00184">
    <property type="entry name" value="RING"/>
    <property type="match status" value="1"/>
</dbReference>
<dbReference type="InterPro" id="IPR003879">
    <property type="entry name" value="Butyrophylin_SPRY"/>
</dbReference>
<reference evidence="9" key="2">
    <citation type="submission" date="2025-09" db="UniProtKB">
        <authorList>
            <consortium name="Ensembl"/>
        </authorList>
    </citation>
    <scope>IDENTIFICATION</scope>
</reference>
<dbReference type="GeneTree" id="ENSGT00940000163440"/>
<dbReference type="InterPro" id="IPR017907">
    <property type="entry name" value="Znf_RING_CS"/>
</dbReference>
<dbReference type="InterPro" id="IPR001841">
    <property type="entry name" value="Znf_RING"/>
</dbReference>
<evidence type="ECO:0000313" key="9">
    <source>
        <dbReference type="Ensembl" id="ENSCWAP00000003771.1"/>
    </source>
</evidence>
<dbReference type="InterPro" id="IPR013320">
    <property type="entry name" value="ConA-like_dom_sf"/>
</dbReference>
<feature type="domain" description="RING-type" evidence="6">
    <location>
        <begin position="16"/>
        <end position="57"/>
    </location>
</feature>
<dbReference type="Proteomes" id="UP000694540">
    <property type="component" value="Unplaced"/>
</dbReference>
<dbReference type="InterPro" id="IPR013083">
    <property type="entry name" value="Znf_RING/FYVE/PHD"/>
</dbReference>
<dbReference type="InterPro" id="IPR003877">
    <property type="entry name" value="SPRY_dom"/>
</dbReference>
<keyword evidence="5" id="KW-0175">Coiled coil</keyword>
<dbReference type="PROSITE" id="PS00518">
    <property type="entry name" value="ZF_RING_1"/>
    <property type="match status" value="1"/>
</dbReference>
<evidence type="ECO:0008006" key="11">
    <source>
        <dbReference type="Google" id="ProtNLM"/>
    </source>
</evidence>
<dbReference type="SUPFAM" id="SSF57850">
    <property type="entry name" value="RING/U-box"/>
    <property type="match status" value="1"/>
</dbReference>
<dbReference type="Gene3D" id="2.60.120.920">
    <property type="match status" value="1"/>
</dbReference>
<dbReference type="PANTHER" id="PTHR24103">
    <property type="entry name" value="E3 UBIQUITIN-PROTEIN LIGASE TRIM"/>
    <property type="match status" value="1"/>
</dbReference>
<keyword evidence="3" id="KW-0862">Zinc</keyword>
<dbReference type="Ensembl" id="ENSCWAT00000004088.1">
    <property type="protein sequence ID" value="ENSCWAP00000003771.1"/>
    <property type="gene ID" value="ENSCWAG00000002962.1"/>
</dbReference>
<evidence type="ECO:0000256" key="4">
    <source>
        <dbReference type="PROSITE-ProRule" id="PRU00024"/>
    </source>
</evidence>
<evidence type="ECO:0000259" key="7">
    <source>
        <dbReference type="PROSITE" id="PS50119"/>
    </source>
</evidence>
<protein>
    <recommendedName>
        <fullName evidence="11">Tripartite motif-containing protein 64-like</fullName>
    </recommendedName>
</protein>
<evidence type="ECO:0000256" key="3">
    <source>
        <dbReference type="ARBA" id="ARBA00022833"/>
    </source>
</evidence>
<dbReference type="InterPro" id="IPR000315">
    <property type="entry name" value="Znf_B-box"/>
</dbReference>
<dbReference type="AlphaFoldDB" id="A0A8C3VUN0"/>
<dbReference type="Gene3D" id="3.30.160.60">
    <property type="entry name" value="Classic Zinc Finger"/>
    <property type="match status" value="1"/>
</dbReference>
<feature type="domain" description="B30.2/SPRY" evidence="8">
    <location>
        <begin position="270"/>
        <end position="450"/>
    </location>
</feature>
<evidence type="ECO:0000313" key="10">
    <source>
        <dbReference type="Proteomes" id="UP000694540"/>
    </source>
</evidence>
<name>A0A8C3VUN0_9CETA</name>
<dbReference type="Gene3D" id="3.30.40.10">
    <property type="entry name" value="Zinc/RING finger domain, C3HC4 (zinc finger)"/>
    <property type="match status" value="1"/>
</dbReference>
<evidence type="ECO:0000256" key="1">
    <source>
        <dbReference type="ARBA" id="ARBA00022723"/>
    </source>
</evidence>
<dbReference type="SUPFAM" id="SSF57845">
    <property type="entry name" value="B-box zinc-binding domain"/>
    <property type="match status" value="1"/>
</dbReference>
<evidence type="ECO:0000259" key="8">
    <source>
        <dbReference type="PROSITE" id="PS50188"/>
    </source>
</evidence>
<evidence type="ECO:0000259" key="6">
    <source>
        <dbReference type="PROSITE" id="PS50089"/>
    </source>
</evidence>
<dbReference type="PROSITE" id="PS50188">
    <property type="entry name" value="B302_SPRY"/>
    <property type="match status" value="1"/>
</dbReference>
<dbReference type="GO" id="GO:0008270">
    <property type="term" value="F:zinc ion binding"/>
    <property type="evidence" value="ECO:0007669"/>
    <property type="project" value="UniProtKB-KW"/>
</dbReference>